<evidence type="ECO:0000313" key="1">
    <source>
        <dbReference type="EMBL" id="CAE0411702.1"/>
    </source>
</evidence>
<proteinExistence type="predicted"/>
<protein>
    <submittedName>
        <fullName evidence="1">Uncharacterized protein</fullName>
    </submittedName>
</protein>
<reference evidence="1" key="1">
    <citation type="submission" date="2021-01" db="EMBL/GenBank/DDBJ databases">
        <authorList>
            <person name="Corre E."/>
            <person name="Pelletier E."/>
            <person name="Niang G."/>
            <person name="Scheremetjew M."/>
            <person name="Finn R."/>
            <person name="Kale V."/>
            <person name="Holt S."/>
            <person name="Cochrane G."/>
            <person name="Meng A."/>
            <person name="Brown T."/>
            <person name="Cohen L."/>
        </authorList>
    </citation>
    <scope>NUCLEOTIDE SEQUENCE</scope>
    <source>
        <strain evidence="1">CCMP127</strain>
    </source>
</reference>
<name>A0A7S3P8P0_9STRA</name>
<dbReference type="AlphaFoldDB" id="A0A7S3P8P0"/>
<organism evidence="1">
    <name type="scientific">Amphora coffeiformis</name>
    <dbReference type="NCBI Taxonomy" id="265554"/>
    <lineage>
        <taxon>Eukaryota</taxon>
        <taxon>Sar</taxon>
        <taxon>Stramenopiles</taxon>
        <taxon>Ochrophyta</taxon>
        <taxon>Bacillariophyta</taxon>
        <taxon>Bacillariophyceae</taxon>
        <taxon>Bacillariophycidae</taxon>
        <taxon>Thalassiophysales</taxon>
        <taxon>Catenulaceae</taxon>
        <taxon>Amphora</taxon>
    </lineage>
</organism>
<dbReference type="EMBL" id="HBIM01010761">
    <property type="protein sequence ID" value="CAE0411702.1"/>
    <property type="molecule type" value="Transcribed_RNA"/>
</dbReference>
<accession>A0A7S3P8P0</accession>
<sequence>MDPSNGKLSMKQKILNATASLKARGIDKAPRSRVSKLCGFPKETKSYTNCLGQLKKEDGGLIIVDKDYIILTDKGMDKANPEAPLGNNKEALQKALTKFKSSKQKQVLEILSDGRVHTHQKIAELIDADHKKKSFGNLLGPFKTAGYAVAVKMNSGEKALEGTEELFPFGKPLE</sequence>
<gene>
    <name evidence="1" type="ORF">ACOF00016_LOCUS8990</name>
</gene>